<evidence type="ECO:0000313" key="2">
    <source>
        <dbReference type="Proteomes" id="UP000632289"/>
    </source>
</evidence>
<keyword evidence="2" id="KW-1185">Reference proteome</keyword>
<name>A0A927ICE0_9ACTN</name>
<organism evidence="1 2">
    <name type="scientific">Streptomyces chumphonensis</name>
    <dbReference type="NCBI Taxonomy" id="1214925"/>
    <lineage>
        <taxon>Bacteria</taxon>
        <taxon>Bacillati</taxon>
        <taxon>Actinomycetota</taxon>
        <taxon>Actinomycetes</taxon>
        <taxon>Kitasatosporales</taxon>
        <taxon>Streptomycetaceae</taxon>
        <taxon>Streptomyces</taxon>
    </lineage>
</organism>
<dbReference type="RefSeq" id="WP_191209275.1">
    <property type="nucleotide sequence ID" value="NZ_BAABKL010000036.1"/>
</dbReference>
<dbReference type="InterPro" id="IPR054202">
    <property type="entry name" value="DUF6907"/>
</dbReference>
<dbReference type="Pfam" id="PF21848">
    <property type="entry name" value="DUF6907"/>
    <property type="match status" value="1"/>
</dbReference>
<reference evidence="1" key="1">
    <citation type="submission" date="2020-09" db="EMBL/GenBank/DDBJ databases">
        <title>Secondary metabolite and genome analysis of marine Streptomyces chumphonensis KK1-2T.</title>
        <authorList>
            <person name="Phongsopitanun W."/>
            <person name="Kanchanasin P."/>
            <person name="Pittayakhajonwut P."/>
            <person name="Suwanborirux K."/>
            <person name="Tanasupawat S."/>
        </authorList>
    </citation>
    <scope>NUCLEOTIDE SEQUENCE</scope>
    <source>
        <strain evidence="1">KK1-2</strain>
    </source>
</reference>
<dbReference type="EMBL" id="JACXYU010000004">
    <property type="protein sequence ID" value="MBD3931967.1"/>
    <property type="molecule type" value="Genomic_DNA"/>
</dbReference>
<dbReference type="AlphaFoldDB" id="A0A927ICE0"/>
<dbReference type="Proteomes" id="UP000632289">
    <property type="component" value="Unassembled WGS sequence"/>
</dbReference>
<comment type="caution">
    <text evidence="1">The sequence shown here is derived from an EMBL/GenBank/DDBJ whole genome shotgun (WGS) entry which is preliminary data.</text>
</comment>
<sequence>MSITHTEQQTSQGERTALVSVRGKATEIACPSWCTVDHTAKGVAAIEDVFHTGECRSVLFTGHGGEQRGSLLAELWQAPFARDTAPKLTVSTDQDDDCHELDADATDQLAADLEAHAAWLRSQAAVLRGTRPALTGTGSCHAHRWCTATGDHQEHTSPMVKFPHPDGSSGVVVDAYLFAEDGGTGPVVAFCDADLTPAQTRAAVADMRAWLVKVEALADTLDGEAPA</sequence>
<evidence type="ECO:0000313" key="1">
    <source>
        <dbReference type="EMBL" id="MBD3931967.1"/>
    </source>
</evidence>
<gene>
    <name evidence="1" type="ORF">IF129_10405</name>
</gene>
<accession>A0A927ICE0</accession>
<protein>
    <submittedName>
        <fullName evidence="1">Uncharacterized protein</fullName>
    </submittedName>
</protein>
<proteinExistence type="predicted"/>